<evidence type="ECO:0000256" key="2">
    <source>
        <dbReference type="SAM" id="MobiDB-lite"/>
    </source>
</evidence>
<keyword evidence="4" id="KW-1185">Reference proteome</keyword>
<gene>
    <name evidence="3" type="ORF">FN846DRAFT_892577</name>
</gene>
<feature type="compositionally biased region" description="Basic and acidic residues" evidence="2">
    <location>
        <begin position="81"/>
        <end position="92"/>
    </location>
</feature>
<organism evidence="3 4">
    <name type="scientific">Sphaerosporella brunnea</name>
    <dbReference type="NCBI Taxonomy" id="1250544"/>
    <lineage>
        <taxon>Eukaryota</taxon>
        <taxon>Fungi</taxon>
        <taxon>Dikarya</taxon>
        <taxon>Ascomycota</taxon>
        <taxon>Pezizomycotina</taxon>
        <taxon>Pezizomycetes</taxon>
        <taxon>Pezizales</taxon>
        <taxon>Pyronemataceae</taxon>
        <taxon>Sphaerosporella</taxon>
    </lineage>
</organism>
<reference evidence="3 4" key="1">
    <citation type="submission" date="2019-09" db="EMBL/GenBank/DDBJ databases">
        <title>Draft genome of the ectomycorrhizal ascomycete Sphaerosporella brunnea.</title>
        <authorList>
            <consortium name="DOE Joint Genome Institute"/>
            <person name="Benucci G.M."/>
            <person name="Marozzi G."/>
            <person name="Antonielli L."/>
            <person name="Sanchez S."/>
            <person name="Marco P."/>
            <person name="Wang X."/>
            <person name="Falini L.B."/>
            <person name="Barry K."/>
            <person name="Haridas S."/>
            <person name="Lipzen A."/>
            <person name="Labutti K."/>
            <person name="Grigoriev I.V."/>
            <person name="Murat C."/>
            <person name="Martin F."/>
            <person name="Albertini E."/>
            <person name="Donnini D."/>
            <person name="Bonito G."/>
        </authorList>
    </citation>
    <scope>NUCLEOTIDE SEQUENCE [LARGE SCALE GENOMIC DNA]</scope>
    <source>
        <strain evidence="3 4">Sb_GMNB300</strain>
    </source>
</reference>
<comment type="caution">
    <text evidence="3">The sequence shown here is derived from an EMBL/GenBank/DDBJ whole genome shotgun (WGS) entry which is preliminary data.</text>
</comment>
<keyword evidence="1" id="KW-0175">Coiled coil</keyword>
<evidence type="ECO:0000256" key="1">
    <source>
        <dbReference type="SAM" id="Coils"/>
    </source>
</evidence>
<dbReference type="EMBL" id="VXIS01000173">
    <property type="protein sequence ID" value="KAA8899119.1"/>
    <property type="molecule type" value="Genomic_DNA"/>
</dbReference>
<dbReference type="Proteomes" id="UP000326924">
    <property type="component" value="Unassembled WGS sequence"/>
</dbReference>
<sequence length="208" mass="23628">MENSPNTIERGASREIDPKTNVAIALHPLDAGLRAAMVGMERVRWRLTVCREPRVGHASRPEGWRRYLHLKAIPPAFPTGDPDRPLNVTDERSQDDEEDFDLKPETPTKQTRRTVELFYAPCEEIKAQVLQRDQVIGQISSALNRDPARDLSAISETSGLMQVLQNQVQRVETRCNQHDADNKRLLNKYDEKVAGVQDLKLDLKLLQA</sequence>
<dbReference type="InParanoid" id="A0A5J5EQ44"/>
<accession>A0A5J5EQ44</accession>
<protein>
    <submittedName>
        <fullName evidence="3">Uncharacterized protein</fullName>
    </submittedName>
</protein>
<evidence type="ECO:0000313" key="4">
    <source>
        <dbReference type="Proteomes" id="UP000326924"/>
    </source>
</evidence>
<evidence type="ECO:0000313" key="3">
    <source>
        <dbReference type="EMBL" id="KAA8899119.1"/>
    </source>
</evidence>
<name>A0A5J5EQ44_9PEZI</name>
<dbReference type="AlphaFoldDB" id="A0A5J5EQ44"/>
<feature type="region of interest" description="Disordered" evidence="2">
    <location>
        <begin position="75"/>
        <end position="108"/>
    </location>
</feature>
<feature type="coiled-coil region" evidence="1">
    <location>
        <begin position="161"/>
        <end position="188"/>
    </location>
</feature>
<proteinExistence type="predicted"/>